<name>A0A6I2UD11_9FIRM</name>
<dbReference type="RefSeq" id="WP_055080472.1">
    <property type="nucleotide sequence ID" value="NZ_JBKWPM010000001.1"/>
</dbReference>
<dbReference type="SUPFAM" id="SSF103473">
    <property type="entry name" value="MFS general substrate transporter"/>
    <property type="match status" value="1"/>
</dbReference>
<evidence type="ECO:0000313" key="4">
    <source>
        <dbReference type="Proteomes" id="UP000431913"/>
    </source>
</evidence>
<dbReference type="InterPro" id="IPR011701">
    <property type="entry name" value="MFS"/>
</dbReference>
<protein>
    <submittedName>
        <fullName evidence="3">MFS transporter</fullName>
    </submittedName>
</protein>
<comment type="subcellular location">
    <subcellularLocation>
        <location evidence="1">Cell membrane</location>
        <topology evidence="1">Multi-pass membrane protein</topology>
    </subcellularLocation>
</comment>
<feature type="transmembrane region" description="Helical" evidence="2">
    <location>
        <begin position="149"/>
        <end position="167"/>
    </location>
</feature>
<dbReference type="GO" id="GO:0005886">
    <property type="term" value="C:plasma membrane"/>
    <property type="evidence" value="ECO:0007669"/>
    <property type="project" value="UniProtKB-SubCell"/>
</dbReference>
<gene>
    <name evidence="3" type="ORF">FYJ76_15410</name>
</gene>
<feature type="transmembrane region" description="Helical" evidence="2">
    <location>
        <begin position="267"/>
        <end position="286"/>
    </location>
</feature>
<feature type="transmembrane region" description="Helical" evidence="2">
    <location>
        <begin position="201"/>
        <end position="221"/>
    </location>
</feature>
<accession>A0A6I2UD11</accession>
<dbReference type="Proteomes" id="UP000431913">
    <property type="component" value="Unassembled WGS sequence"/>
</dbReference>
<feature type="transmembrane region" description="Helical" evidence="2">
    <location>
        <begin position="111"/>
        <end position="129"/>
    </location>
</feature>
<dbReference type="EMBL" id="VUNJ01000023">
    <property type="protein sequence ID" value="MST93300.1"/>
    <property type="molecule type" value="Genomic_DNA"/>
</dbReference>
<evidence type="ECO:0000256" key="1">
    <source>
        <dbReference type="ARBA" id="ARBA00004651"/>
    </source>
</evidence>
<organism evidence="3 4">
    <name type="scientific">Ruthenibacterium lactatiformans</name>
    <dbReference type="NCBI Taxonomy" id="1550024"/>
    <lineage>
        <taxon>Bacteria</taxon>
        <taxon>Bacillati</taxon>
        <taxon>Bacillota</taxon>
        <taxon>Clostridia</taxon>
        <taxon>Eubacteriales</taxon>
        <taxon>Oscillospiraceae</taxon>
        <taxon>Ruthenibacterium</taxon>
    </lineage>
</organism>
<dbReference type="AlphaFoldDB" id="A0A6I2UD11"/>
<sequence>MSLGAKYVGCFERPYFEGLTKELNLEFDAVIHTSMEIKGICKRYRRAPYPVRRGIRLGFVCQIGLYLTAGLYALLAMPETRQPEKKTGGRWPVREANPFLSLVRLRHIEPWQTAVFWSILIAACGGWMFESAFNYSISAFFSFSPLFNGVLKCGVGILNALVGAGVIRRLVRRGTIRGPLLLVGVLCMAASLLSACSTDRAILFFPFSVCFLLINSLNLPLHQALLTTNKANLPVGELMGLFNAFRSIGQVAGSMVSGFSYTVGHALPFFCASAFFMMMVFILRWGTSGERKRHANGGIKRRKKNG</sequence>
<dbReference type="GO" id="GO:0022857">
    <property type="term" value="F:transmembrane transporter activity"/>
    <property type="evidence" value="ECO:0007669"/>
    <property type="project" value="InterPro"/>
</dbReference>
<proteinExistence type="predicted"/>
<evidence type="ECO:0000256" key="2">
    <source>
        <dbReference type="SAM" id="Phobius"/>
    </source>
</evidence>
<keyword evidence="2" id="KW-0812">Transmembrane</keyword>
<keyword evidence="2" id="KW-1133">Transmembrane helix</keyword>
<evidence type="ECO:0000313" key="3">
    <source>
        <dbReference type="EMBL" id="MST93300.1"/>
    </source>
</evidence>
<reference evidence="3 4" key="1">
    <citation type="submission" date="2019-08" db="EMBL/GenBank/DDBJ databases">
        <title>In-depth cultivation of the pig gut microbiome towards novel bacterial diversity and tailored functional studies.</title>
        <authorList>
            <person name="Wylensek D."/>
            <person name="Hitch T.C.A."/>
            <person name="Clavel T."/>
        </authorList>
    </citation>
    <scope>NUCLEOTIDE SEQUENCE [LARGE SCALE GENOMIC DNA]</scope>
    <source>
        <strain evidence="3 4">WCA3-601-WT-6J</strain>
    </source>
</reference>
<dbReference type="Pfam" id="PF07690">
    <property type="entry name" value="MFS_1"/>
    <property type="match status" value="1"/>
</dbReference>
<feature type="transmembrane region" description="Helical" evidence="2">
    <location>
        <begin position="179"/>
        <end position="195"/>
    </location>
</feature>
<dbReference type="Gene3D" id="1.20.1250.20">
    <property type="entry name" value="MFS general substrate transporter like domains"/>
    <property type="match status" value="1"/>
</dbReference>
<keyword evidence="2" id="KW-0472">Membrane</keyword>
<dbReference type="InterPro" id="IPR036259">
    <property type="entry name" value="MFS_trans_sf"/>
</dbReference>
<feature type="transmembrane region" description="Helical" evidence="2">
    <location>
        <begin position="55"/>
        <end position="76"/>
    </location>
</feature>
<comment type="caution">
    <text evidence="3">The sequence shown here is derived from an EMBL/GenBank/DDBJ whole genome shotgun (WGS) entry which is preliminary data.</text>
</comment>